<evidence type="ECO:0000313" key="4">
    <source>
        <dbReference type="Proteomes" id="UP000005222"/>
    </source>
</evidence>
<dbReference type="EMBL" id="FO082049">
    <property type="protein sequence ID" value="CCE83738.1"/>
    <property type="molecule type" value="Genomic_DNA"/>
</dbReference>
<reference evidence="3" key="1">
    <citation type="submission" date="2011-10" db="EMBL/GenBank/DDBJ databases">
        <authorList>
            <person name="Genoscope - CEA"/>
        </authorList>
    </citation>
    <scope>NUCLEOTIDE SEQUENCE</scope>
</reference>
<dbReference type="EMBL" id="FO082048">
    <property type="protein sequence ID" value="CCE84769.1"/>
    <property type="molecule type" value="Genomic_DNA"/>
</dbReference>
<evidence type="ECO:0000313" key="2">
    <source>
        <dbReference type="EMBL" id="CCE83738.1"/>
    </source>
</evidence>
<proteinExistence type="predicted"/>
<sequence>MLESQNQNYMARRGKGHVVSGRLFTFLEFISFPLIVFVLVFFFFFFFLRIMLYPNARRGSYLLLTSQKHADGGHAG</sequence>
<dbReference type="Proteomes" id="UP000005222">
    <property type="component" value="Chromosome K"/>
</dbReference>
<dbReference type="InParanoid" id="G8Y839"/>
<keyword evidence="1" id="KW-0472">Membrane</keyword>
<dbReference type="Proteomes" id="UP000005222">
    <property type="component" value="Chromosome L"/>
</dbReference>
<dbReference type="AlphaFoldDB" id="G8Y839"/>
<accession>G8Y839</accession>
<feature type="transmembrane region" description="Helical" evidence="1">
    <location>
        <begin position="29"/>
        <end position="48"/>
    </location>
</feature>
<organism evidence="3 4">
    <name type="scientific">Pichia sorbitophila (strain ATCC MYA-4447 / BCRC 22081 / CBS 7064 / NBRC 10061 / NRRL Y-12695)</name>
    <name type="common">Hybrid yeast</name>
    <dbReference type="NCBI Taxonomy" id="559304"/>
    <lineage>
        <taxon>Eukaryota</taxon>
        <taxon>Fungi</taxon>
        <taxon>Dikarya</taxon>
        <taxon>Ascomycota</taxon>
        <taxon>Saccharomycotina</taxon>
        <taxon>Pichiomycetes</taxon>
        <taxon>Debaryomycetaceae</taxon>
        <taxon>Millerozyma</taxon>
    </lineage>
</organism>
<name>G8Y839_PICSO</name>
<protein>
    <submittedName>
        <fullName evidence="3">Piso0_004324 protein</fullName>
    </submittedName>
</protein>
<dbReference type="HOGENOM" id="CLU_2655336_0_0_1"/>
<gene>
    <name evidence="3" type="primary">Piso0_004324</name>
    <name evidence="2" type="ORF">GNLVRS01_PISO0K14376g</name>
    <name evidence="3" type="ORF">GNLVRS01_PISO0L14377g</name>
</gene>
<keyword evidence="1" id="KW-0812">Transmembrane</keyword>
<evidence type="ECO:0000313" key="3">
    <source>
        <dbReference type="EMBL" id="CCE84769.1"/>
    </source>
</evidence>
<keyword evidence="1" id="KW-1133">Transmembrane helix</keyword>
<reference evidence="4" key="2">
    <citation type="journal article" date="2012" name="G3 (Bethesda)">
        <title>Pichia sorbitophila, an interspecies yeast hybrid reveals early steps of genome resolution following polyploidization.</title>
        <authorList>
            <person name="Leh Louis V."/>
            <person name="Despons L."/>
            <person name="Friedrich A."/>
            <person name="Martin T."/>
            <person name="Durrens P."/>
            <person name="Casaregola S."/>
            <person name="Neuveglise C."/>
            <person name="Fairhead C."/>
            <person name="Marck C."/>
            <person name="Cruz J.A."/>
            <person name="Straub M.L."/>
            <person name="Kugler V."/>
            <person name="Sacerdot C."/>
            <person name="Uzunov Z."/>
            <person name="Thierry A."/>
            <person name="Weiss S."/>
            <person name="Bleykasten C."/>
            <person name="De Montigny J."/>
            <person name="Jacques N."/>
            <person name="Jung P."/>
            <person name="Lemaire M."/>
            <person name="Mallet S."/>
            <person name="Morel G."/>
            <person name="Richard G.F."/>
            <person name="Sarkar A."/>
            <person name="Savel G."/>
            <person name="Schacherer J."/>
            <person name="Seret M.L."/>
            <person name="Talla E."/>
            <person name="Samson G."/>
            <person name="Jubin C."/>
            <person name="Poulain J."/>
            <person name="Vacherie B."/>
            <person name="Barbe V."/>
            <person name="Pelletier E."/>
            <person name="Sherman D.J."/>
            <person name="Westhof E."/>
            <person name="Weissenbach J."/>
            <person name="Baret P.V."/>
            <person name="Wincker P."/>
            <person name="Gaillardin C."/>
            <person name="Dujon B."/>
            <person name="Souciet J.L."/>
        </authorList>
    </citation>
    <scope>NUCLEOTIDE SEQUENCE [LARGE SCALE GENOMIC DNA]</scope>
    <source>
        <strain evidence="4">ATCC MYA-4447 / BCRC 22081 / CBS 7064 / NBRC 10061 / NRRL Y-12695</strain>
    </source>
</reference>
<evidence type="ECO:0000256" key="1">
    <source>
        <dbReference type="SAM" id="Phobius"/>
    </source>
</evidence>
<keyword evidence="4" id="KW-1185">Reference proteome</keyword>